<dbReference type="Gene3D" id="3.40.640.10">
    <property type="entry name" value="Type I PLP-dependent aspartate aminotransferase-like (Major domain)"/>
    <property type="match status" value="1"/>
</dbReference>
<dbReference type="InterPro" id="IPR015422">
    <property type="entry name" value="PyrdxlP-dep_Trfase_small"/>
</dbReference>
<evidence type="ECO:0000256" key="5">
    <source>
        <dbReference type="ARBA" id="ARBA00023163"/>
    </source>
</evidence>
<dbReference type="PROSITE" id="PS50949">
    <property type="entry name" value="HTH_GNTR"/>
    <property type="match status" value="1"/>
</dbReference>
<dbReference type="Pfam" id="PF00392">
    <property type="entry name" value="GntR"/>
    <property type="match status" value="1"/>
</dbReference>
<keyword evidence="5" id="KW-0804">Transcription</keyword>
<organism evidence="7 8">
    <name type="scientific">Acidaminobacter hydrogenoformans DSM 2784</name>
    <dbReference type="NCBI Taxonomy" id="1120920"/>
    <lineage>
        <taxon>Bacteria</taxon>
        <taxon>Bacillati</taxon>
        <taxon>Bacillota</taxon>
        <taxon>Clostridia</taxon>
        <taxon>Peptostreptococcales</taxon>
        <taxon>Acidaminobacteraceae</taxon>
        <taxon>Acidaminobacter</taxon>
    </lineage>
</organism>
<evidence type="ECO:0000256" key="2">
    <source>
        <dbReference type="ARBA" id="ARBA00022898"/>
    </source>
</evidence>
<dbReference type="PANTHER" id="PTHR46577:SF1">
    <property type="entry name" value="HTH-TYPE TRANSCRIPTIONAL REGULATORY PROTEIN GABR"/>
    <property type="match status" value="1"/>
</dbReference>
<evidence type="ECO:0000313" key="7">
    <source>
        <dbReference type="EMBL" id="SCZ77244.1"/>
    </source>
</evidence>
<dbReference type="AlphaFoldDB" id="A0A1G5RT34"/>
<dbReference type="InterPro" id="IPR036388">
    <property type="entry name" value="WH-like_DNA-bd_sf"/>
</dbReference>
<dbReference type="PANTHER" id="PTHR46577">
    <property type="entry name" value="HTH-TYPE TRANSCRIPTIONAL REGULATORY PROTEIN GABR"/>
    <property type="match status" value="1"/>
</dbReference>
<sequence>MQPYYGISIDKQDAEHLYIQVYKHLRTLIFNNSIKPHEKLPPIRKLAVILGVNNVTVVNAYKLLEEDALVYKKIGSGTYVAPVEEETDSERDFEARHHAVPYDFSISSPTADLFPVKDFKTVIDEVLERDKGYAFGYHESQGFFPFRQSLSAMFGGSSVALDPDQIQIISGAQQGIDLVAKSVLDYGDYVFVEAPTYTGALASFKLKGALIVEIPIQEDGIDLELLSLQAKKLRPKLIYVMPNFQNPTGYCYSDEKKRGLIEIAKSCGAWILEDDYAADLNVGNEPAVPLSAYDPYDRIIYIKSFSKVLMPGLRLGYMVVPEALQDEIAMAKHATDISTSGLLQRAFDLYIRKGLWDRQIIQMKRIYDKRHAVMARFLKTHEVPWVHYHLPQGGYNYWITMDPGLNADELMWRLNKKGVAILSGSTFYHLQLKSASFRISIAAVGENEIEAGMKLVFEEIEEMYREMSGNKPGLMKSQML</sequence>
<dbReference type="Gene3D" id="1.10.10.10">
    <property type="entry name" value="Winged helix-like DNA-binding domain superfamily/Winged helix DNA-binding domain"/>
    <property type="match status" value="1"/>
</dbReference>
<dbReference type="GO" id="GO:0003824">
    <property type="term" value="F:catalytic activity"/>
    <property type="evidence" value="ECO:0007669"/>
    <property type="project" value="UniProtKB-ARBA"/>
</dbReference>
<dbReference type="GO" id="GO:0003677">
    <property type="term" value="F:DNA binding"/>
    <property type="evidence" value="ECO:0007669"/>
    <property type="project" value="UniProtKB-KW"/>
</dbReference>
<dbReference type="SMART" id="SM00345">
    <property type="entry name" value="HTH_GNTR"/>
    <property type="match status" value="1"/>
</dbReference>
<dbReference type="InterPro" id="IPR000524">
    <property type="entry name" value="Tscrpt_reg_HTH_GntR"/>
</dbReference>
<dbReference type="SUPFAM" id="SSF46785">
    <property type="entry name" value="Winged helix' DNA-binding domain"/>
    <property type="match status" value="1"/>
</dbReference>
<reference evidence="7 8" key="1">
    <citation type="submission" date="2016-10" db="EMBL/GenBank/DDBJ databases">
        <authorList>
            <person name="de Groot N.N."/>
        </authorList>
    </citation>
    <scope>NUCLEOTIDE SEQUENCE [LARGE SCALE GENOMIC DNA]</scope>
    <source>
        <strain evidence="7 8">DSM 2784</strain>
    </source>
</reference>
<evidence type="ECO:0000256" key="1">
    <source>
        <dbReference type="ARBA" id="ARBA00005384"/>
    </source>
</evidence>
<dbReference type="GO" id="GO:0030170">
    <property type="term" value="F:pyridoxal phosphate binding"/>
    <property type="evidence" value="ECO:0007669"/>
    <property type="project" value="InterPro"/>
</dbReference>
<gene>
    <name evidence="7" type="ORF">SAMN03080599_00687</name>
</gene>
<name>A0A1G5RT34_9FIRM</name>
<dbReference type="OrthoDB" id="9802328at2"/>
<dbReference type="InterPro" id="IPR051446">
    <property type="entry name" value="HTH_trans_reg/aminotransferase"/>
</dbReference>
<dbReference type="Proteomes" id="UP000199208">
    <property type="component" value="Unassembled WGS sequence"/>
</dbReference>
<dbReference type="Gene3D" id="3.90.1150.10">
    <property type="entry name" value="Aspartate Aminotransferase, domain 1"/>
    <property type="match status" value="1"/>
</dbReference>
<dbReference type="GO" id="GO:0003700">
    <property type="term" value="F:DNA-binding transcription factor activity"/>
    <property type="evidence" value="ECO:0007669"/>
    <property type="project" value="InterPro"/>
</dbReference>
<evidence type="ECO:0000256" key="4">
    <source>
        <dbReference type="ARBA" id="ARBA00023125"/>
    </source>
</evidence>
<dbReference type="SUPFAM" id="SSF53383">
    <property type="entry name" value="PLP-dependent transferases"/>
    <property type="match status" value="1"/>
</dbReference>
<keyword evidence="2" id="KW-0663">Pyridoxal phosphate</keyword>
<evidence type="ECO:0000313" key="8">
    <source>
        <dbReference type="Proteomes" id="UP000199208"/>
    </source>
</evidence>
<dbReference type="InterPro" id="IPR004839">
    <property type="entry name" value="Aminotransferase_I/II_large"/>
</dbReference>
<dbReference type="CDD" id="cd00609">
    <property type="entry name" value="AAT_like"/>
    <property type="match status" value="1"/>
</dbReference>
<feature type="domain" description="HTH gntR-type" evidence="6">
    <location>
        <begin position="15"/>
        <end position="83"/>
    </location>
</feature>
<protein>
    <submittedName>
        <fullName evidence="7">Transcriptional regulator, GntR family</fullName>
    </submittedName>
</protein>
<dbReference type="EMBL" id="FMWL01000002">
    <property type="protein sequence ID" value="SCZ77244.1"/>
    <property type="molecule type" value="Genomic_DNA"/>
</dbReference>
<accession>A0A1G5RT34</accession>
<dbReference type="CDD" id="cd07377">
    <property type="entry name" value="WHTH_GntR"/>
    <property type="match status" value="1"/>
</dbReference>
<dbReference type="InterPro" id="IPR036390">
    <property type="entry name" value="WH_DNA-bd_sf"/>
</dbReference>
<evidence type="ECO:0000259" key="6">
    <source>
        <dbReference type="PROSITE" id="PS50949"/>
    </source>
</evidence>
<evidence type="ECO:0000256" key="3">
    <source>
        <dbReference type="ARBA" id="ARBA00023015"/>
    </source>
</evidence>
<comment type="similarity">
    <text evidence="1">In the C-terminal section; belongs to the class-I pyridoxal-phosphate-dependent aminotransferase family.</text>
</comment>
<keyword evidence="4" id="KW-0238">DNA-binding</keyword>
<proteinExistence type="inferred from homology"/>
<dbReference type="InterPro" id="IPR015424">
    <property type="entry name" value="PyrdxlP-dep_Trfase"/>
</dbReference>
<keyword evidence="8" id="KW-1185">Reference proteome</keyword>
<dbReference type="RefSeq" id="WP_092589470.1">
    <property type="nucleotide sequence ID" value="NZ_FMWL01000002.1"/>
</dbReference>
<dbReference type="Pfam" id="PF00155">
    <property type="entry name" value="Aminotran_1_2"/>
    <property type="match status" value="1"/>
</dbReference>
<keyword evidence="3" id="KW-0805">Transcription regulation</keyword>
<dbReference type="STRING" id="1120920.SAMN03080599_00687"/>
<dbReference type="InterPro" id="IPR015421">
    <property type="entry name" value="PyrdxlP-dep_Trfase_major"/>
</dbReference>